<protein>
    <submittedName>
        <fullName evidence="2">Uncharacterized protein</fullName>
    </submittedName>
</protein>
<feature type="region of interest" description="Disordered" evidence="1">
    <location>
        <begin position="1"/>
        <end position="30"/>
    </location>
</feature>
<sequence length="411" mass="45092">MEKKSKMHDKLPRGSNKEFYGIPPPVPERNQEYDMQFLGNSLDDDGYENYHRTSTLKVSNRLSVNSGMTSAQSSKNNELTGGVNAYSKMVTQNNGDEIDKDNANDQRKSDGKAVDLGGSTLYNDIANHKASTKNIIADCSFEDENRTYDDIRENFSWLSTASSEQISAPNPKQSSTTALQQNSKPTQLIKSISSSTSVHRNNSTPLLVKMSSKPIKKCSSITDKNQGPMTLPQNDSSLTSQNRRPSLPAANRPPMPIPQPQSSSATLSRSGSLSKLSSSTKTATAEQINSPKLLSPTKLMIANRPPLPIPQSTTPTTSPASPTTKTETAPQHKPKGSPKNSIIHASVKELCMQLESCGLHRVKDICQENCLDGYFVTKLPESSLQEAPFNLSSIEMMKLKMMLEGWRPKLE</sequence>
<organism evidence="2">
    <name type="scientific">Octopus bimaculoides</name>
    <name type="common">California two-spotted octopus</name>
    <dbReference type="NCBI Taxonomy" id="37653"/>
    <lineage>
        <taxon>Eukaryota</taxon>
        <taxon>Metazoa</taxon>
        <taxon>Spiralia</taxon>
        <taxon>Lophotrochozoa</taxon>
        <taxon>Mollusca</taxon>
        <taxon>Cephalopoda</taxon>
        <taxon>Coleoidea</taxon>
        <taxon>Octopodiformes</taxon>
        <taxon>Octopoda</taxon>
        <taxon>Incirrata</taxon>
        <taxon>Octopodidae</taxon>
        <taxon>Octopus</taxon>
    </lineage>
</organism>
<feature type="compositionally biased region" description="Polar residues" evidence="1">
    <location>
        <begin position="219"/>
        <end position="244"/>
    </location>
</feature>
<feature type="compositionally biased region" description="Polar residues" evidence="1">
    <location>
        <begin position="162"/>
        <end position="205"/>
    </location>
</feature>
<dbReference type="KEGG" id="obi:106881244"/>
<dbReference type="EMBL" id="KQ426613">
    <property type="protein sequence ID" value="KOF68020.1"/>
    <property type="molecule type" value="Genomic_DNA"/>
</dbReference>
<feature type="compositionally biased region" description="Basic and acidic residues" evidence="1">
    <location>
        <begin position="1"/>
        <end position="16"/>
    </location>
</feature>
<dbReference type="AlphaFoldDB" id="A0A0L8FUB8"/>
<dbReference type="OrthoDB" id="6069759at2759"/>
<gene>
    <name evidence="2" type="ORF">OCBIM_22008312mg</name>
</gene>
<evidence type="ECO:0000313" key="2">
    <source>
        <dbReference type="EMBL" id="KOF68020.1"/>
    </source>
</evidence>
<proteinExistence type="predicted"/>
<evidence type="ECO:0000256" key="1">
    <source>
        <dbReference type="SAM" id="MobiDB-lite"/>
    </source>
</evidence>
<name>A0A0L8FUB8_OCTBM</name>
<feature type="compositionally biased region" description="Low complexity" evidence="1">
    <location>
        <begin position="260"/>
        <end position="282"/>
    </location>
</feature>
<feature type="compositionally biased region" description="Basic and acidic residues" evidence="1">
    <location>
        <begin position="100"/>
        <end position="113"/>
    </location>
</feature>
<feature type="region of interest" description="Disordered" evidence="1">
    <location>
        <begin position="94"/>
        <end position="114"/>
    </location>
</feature>
<feature type="region of interest" description="Disordered" evidence="1">
    <location>
        <begin position="162"/>
        <end position="339"/>
    </location>
</feature>
<accession>A0A0L8FUB8</accession>
<reference evidence="2" key="1">
    <citation type="submission" date="2015-07" db="EMBL/GenBank/DDBJ databases">
        <title>MeaNS - Measles Nucleotide Surveillance Program.</title>
        <authorList>
            <person name="Tran T."/>
            <person name="Druce J."/>
        </authorList>
    </citation>
    <scope>NUCLEOTIDE SEQUENCE</scope>
    <source>
        <strain evidence="2">UCB-OBI-ISO-001</strain>
        <tissue evidence="2">Gonad</tissue>
    </source>
</reference>
<feature type="compositionally biased region" description="Polar residues" evidence="1">
    <location>
        <begin position="283"/>
        <end position="292"/>
    </location>
</feature>
<feature type="compositionally biased region" description="Low complexity" evidence="1">
    <location>
        <begin position="310"/>
        <end position="329"/>
    </location>
</feature>